<dbReference type="CDD" id="cd09087">
    <property type="entry name" value="Ape1-like_AP-endo"/>
    <property type="match status" value="1"/>
</dbReference>
<dbReference type="InterPro" id="IPR005135">
    <property type="entry name" value="Endo/exonuclease/phosphatase"/>
</dbReference>
<dbReference type="PROSITE" id="PS51435">
    <property type="entry name" value="AP_NUCLEASE_F1_4"/>
    <property type="match status" value="1"/>
</dbReference>
<sequence length="266" mass="30901">MATKLKNGEKKGSSIHNGIKTLIEEQRPDILCFQELKTQNEGDVAFLKTNFPYIYTNMSKIKKGYSGVALLTHQQPEWVDTGFDRYSEEQLGGSGYEEMMMEGRILIAKFEPCIVITVYTPNSQPELARLQERLAWEERLRRFMTLLEEEWELPIILCGDLNVAHKEIDIHNPKGKSKMAGYTKEEREQMELLLQSGFVDSYRHLHPEDIKYTYWSNYAKSRERNVGWRLDYIIVSNSISDRIVEADCLTDYMGSDHCPVVMEITL</sequence>
<dbReference type="NCBIfam" id="TIGR00633">
    <property type="entry name" value="xth"/>
    <property type="match status" value="1"/>
</dbReference>
<evidence type="ECO:0000256" key="6">
    <source>
        <dbReference type="ARBA" id="ARBA00022842"/>
    </source>
</evidence>
<name>A0A6C0KL69_9ZZZZ</name>
<dbReference type="NCBIfam" id="TIGR00195">
    <property type="entry name" value="exoDNase_III"/>
    <property type="match status" value="1"/>
</dbReference>
<dbReference type="EMBL" id="MN740937">
    <property type="protein sequence ID" value="QHU18725.1"/>
    <property type="molecule type" value="Genomic_DNA"/>
</dbReference>
<evidence type="ECO:0000256" key="5">
    <source>
        <dbReference type="ARBA" id="ARBA00022801"/>
    </source>
</evidence>
<comment type="similarity">
    <text evidence="3">Belongs to the DNA repair enzymes AP/ExoA family.</text>
</comment>
<proteinExistence type="inferred from homology"/>
<dbReference type="PANTHER" id="PTHR22748">
    <property type="entry name" value="AP ENDONUCLEASE"/>
    <property type="match status" value="1"/>
</dbReference>
<dbReference type="GO" id="GO:0046872">
    <property type="term" value="F:metal ion binding"/>
    <property type="evidence" value="ECO:0007669"/>
    <property type="project" value="UniProtKB-KW"/>
</dbReference>
<dbReference type="PROSITE" id="PS00727">
    <property type="entry name" value="AP_NUCLEASE_F1_2"/>
    <property type="match status" value="1"/>
</dbReference>
<accession>A0A6C0KL69</accession>
<organism evidence="8">
    <name type="scientific">viral metagenome</name>
    <dbReference type="NCBI Taxonomy" id="1070528"/>
    <lineage>
        <taxon>unclassified sequences</taxon>
        <taxon>metagenomes</taxon>
        <taxon>organismal metagenomes</taxon>
    </lineage>
</organism>
<reference evidence="8" key="1">
    <citation type="journal article" date="2020" name="Nature">
        <title>Giant virus diversity and host interactions through global metagenomics.</title>
        <authorList>
            <person name="Schulz F."/>
            <person name="Roux S."/>
            <person name="Paez-Espino D."/>
            <person name="Jungbluth S."/>
            <person name="Walsh D.A."/>
            <person name="Denef V.J."/>
            <person name="McMahon K.D."/>
            <person name="Konstantinidis K.T."/>
            <person name="Eloe-Fadrosh E.A."/>
            <person name="Kyrpides N.C."/>
            <person name="Woyke T."/>
        </authorList>
    </citation>
    <scope>NUCLEOTIDE SEQUENCE</scope>
    <source>
        <strain evidence="8">GVMAG-S-3300013006-158</strain>
    </source>
</reference>
<keyword evidence="4" id="KW-0479">Metal-binding</keyword>
<feature type="domain" description="Endonuclease/exonuclease/phosphatase" evidence="7">
    <location>
        <begin position="19"/>
        <end position="257"/>
    </location>
</feature>
<dbReference type="PANTHER" id="PTHR22748:SF6">
    <property type="entry name" value="DNA-(APURINIC OR APYRIMIDINIC SITE) ENDONUCLEASE"/>
    <property type="match status" value="1"/>
</dbReference>
<protein>
    <recommendedName>
        <fullName evidence="7">Endonuclease/exonuclease/phosphatase domain-containing protein</fullName>
    </recommendedName>
</protein>
<dbReference type="GO" id="GO:0006284">
    <property type="term" value="P:base-excision repair"/>
    <property type="evidence" value="ECO:0007669"/>
    <property type="project" value="TreeGrafter"/>
</dbReference>
<dbReference type="InterPro" id="IPR036691">
    <property type="entry name" value="Endo/exonu/phosph_ase_sf"/>
</dbReference>
<keyword evidence="5" id="KW-0378">Hydrolase</keyword>
<dbReference type="SUPFAM" id="SSF56219">
    <property type="entry name" value="DNase I-like"/>
    <property type="match status" value="1"/>
</dbReference>
<evidence type="ECO:0000313" key="8">
    <source>
        <dbReference type="EMBL" id="QHU18725.1"/>
    </source>
</evidence>
<dbReference type="InterPro" id="IPR020848">
    <property type="entry name" value="AP_endonuclease_F1_CS"/>
</dbReference>
<dbReference type="GO" id="GO:0008081">
    <property type="term" value="F:phosphoric diester hydrolase activity"/>
    <property type="evidence" value="ECO:0007669"/>
    <property type="project" value="TreeGrafter"/>
</dbReference>
<dbReference type="GO" id="GO:0003677">
    <property type="term" value="F:DNA binding"/>
    <property type="evidence" value="ECO:0007669"/>
    <property type="project" value="InterPro"/>
</dbReference>
<evidence type="ECO:0000256" key="3">
    <source>
        <dbReference type="ARBA" id="ARBA00007092"/>
    </source>
</evidence>
<evidence type="ECO:0000256" key="2">
    <source>
        <dbReference type="ARBA" id="ARBA00001946"/>
    </source>
</evidence>
<evidence type="ECO:0000259" key="7">
    <source>
        <dbReference type="Pfam" id="PF03372"/>
    </source>
</evidence>
<dbReference type="Gene3D" id="3.60.10.10">
    <property type="entry name" value="Endonuclease/exonuclease/phosphatase"/>
    <property type="match status" value="1"/>
</dbReference>
<keyword evidence="6" id="KW-0460">Magnesium</keyword>
<evidence type="ECO:0000256" key="4">
    <source>
        <dbReference type="ARBA" id="ARBA00022723"/>
    </source>
</evidence>
<comment type="cofactor">
    <cofactor evidence="1">
        <name>Mn(2+)</name>
        <dbReference type="ChEBI" id="CHEBI:29035"/>
    </cofactor>
</comment>
<dbReference type="Pfam" id="PF03372">
    <property type="entry name" value="Exo_endo_phos"/>
    <property type="match status" value="1"/>
</dbReference>
<dbReference type="GO" id="GO:0003906">
    <property type="term" value="F:DNA-(apurinic or apyrimidinic site) endonuclease activity"/>
    <property type="evidence" value="ECO:0007669"/>
    <property type="project" value="TreeGrafter"/>
</dbReference>
<evidence type="ECO:0000256" key="1">
    <source>
        <dbReference type="ARBA" id="ARBA00001936"/>
    </source>
</evidence>
<dbReference type="InterPro" id="IPR004808">
    <property type="entry name" value="AP_endonuc_1"/>
</dbReference>
<dbReference type="AlphaFoldDB" id="A0A6C0KL69"/>
<comment type="cofactor">
    <cofactor evidence="2">
        <name>Mg(2+)</name>
        <dbReference type="ChEBI" id="CHEBI:18420"/>
    </cofactor>
</comment>
<dbReference type="GO" id="GO:0008311">
    <property type="term" value="F:double-stranded DNA 3'-5' DNA exonuclease activity"/>
    <property type="evidence" value="ECO:0007669"/>
    <property type="project" value="TreeGrafter"/>
</dbReference>